<keyword evidence="2" id="KW-0812">Transmembrane</keyword>
<comment type="caution">
    <text evidence="3">The sequence shown here is derived from an EMBL/GenBank/DDBJ whole genome shotgun (WGS) entry which is preliminary data.</text>
</comment>
<evidence type="ECO:0000313" key="3">
    <source>
        <dbReference type="EMBL" id="MBL7632290.1"/>
    </source>
</evidence>
<feature type="compositionally biased region" description="Low complexity" evidence="1">
    <location>
        <begin position="14"/>
        <end position="23"/>
    </location>
</feature>
<dbReference type="AlphaFoldDB" id="A0A937RNU7"/>
<keyword evidence="2" id="KW-1133">Transmembrane helix</keyword>
<dbReference type="RefSeq" id="WP_203006929.1">
    <property type="nucleotide sequence ID" value="NZ_JADWYU010000395.1"/>
</dbReference>
<feature type="transmembrane region" description="Helical" evidence="2">
    <location>
        <begin position="36"/>
        <end position="57"/>
    </location>
</feature>
<dbReference type="Proteomes" id="UP000604475">
    <property type="component" value="Unassembled WGS sequence"/>
</dbReference>
<proteinExistence type="predicted"/>
<reference evidence="3" key="1">
    <citation type="submission" date="2020-12" db="EMBL/GenBank/DDBJ databases">
        <title>Genomic characterization of non-nitrogen-fixing Frankia strains.</title>
        <authorList>
            <person name="Carlos-Shanley C."/>
            <person name="Guerra T."/>
            <person name="Hahn D."/>
        </authorList>
    </citation>
    <scope>NUCLEOTIDE SEQUENCE</scope>
    <source>
        <strain evidence="3">CN6</strain>
    </source>
</reference>
<gene>
    <name evidence="3" type="ORF">I7412_35090</name>
</gene>
<sequence length="66" mass="7138">MSQARPAGAEQENGTPPAGTRPPGRARRFARAARRLVAGSAATVLASYPAEAAWHWLGQQMHWPLF</sequence>
<evidence type="ECO:0000313" key="4">
    <source>
        <dbReference type="Proteomes" id="UP000604475"/>
    </source>
</evidence>
<keyword evidence="2" id="KW-0472">Membrane</keyword>
<evidence type="ECO:0000256" key="2">
    <source>
        <dbReference type="SAM" id="Phobius"/>
    </source>
</evidence>
<organism evidence="3 4">
    <name type="scientific">Frankia nepalensis</name>
    <dbReference type="NCBI Taxonomy" id="1836974"/>
    <lineage>
        <taxon>Bacteria</taxon>
        <taxon>Bacillati</taxon>
        <taxon>Actinomycetota</taxon>
        <taxon>Actinomycetes</taxon>
        <taxon>Frankiales</taxon>
        <taxon>Frankiaceae</taxon>
        <taxon>Frankia</taxon>
    </lineage>
</organism>
<keyword evidence="4" id="KW-1185">Reference proteome</keyword>
<dbReference type="EMBL" id="JAEACQ010000305">
    <property type="protein sequence ID" value="MBL7632290.1"/>
    <property type="molecule type" value="Genomic_DNA"/>
</dbReference>
<evidence type="ECO:0000256" key="1">
    <source>
        <dbReference type="SAM" id="MobiDB-lite"/>
    </source>
</evidence>
<feature type="region of interest" description="Disordered" evidence="1">
    <location>
        <begin position="1"/>
        <end position="27"/>
    </location>
</feature>
<accession>A0A937RNU7</accession>
<protein>
    <submittedName>
        <fullName evidence="3">Uncharacterized protein</fullName>
    </submittedName>
</protein>
<name>A0A937RNU7_9ACTN</name>